<organism evidence="8 9">
    <name type="scientific">Parenemella sanctibonifatiensis</name>
    <dbReference type="NCBI Taxonomy" id="2016505"/>
    <lineage>
        <taxon>Bacteria</taxon>
        <taxon>Bacillati</taxon>
        <taxon>Actinomycetota</taxon>
        <taxon>Actinomycetes</taxon>
        <taxon>Propionibacteriales</taxon>
        <taxon>Propionibacteriaceae</taxon>
        <taxon>Parenemella</taxon>
    </lineage>
</organism>
<feature type="active site" description="Charge relay system" evidence="5">
    <location>
        <position position="175"/>
    </location>
</feature>
<evidence type="ECO:0000256" key="2">
    <source>
        <dbReference type="ARBA" id="ARBA00022670"/>
    </source>
</evidence>
<dbReference type="Proteomes" id="UP000216300">
    <property type="component" value="Unassembled WGS sequence"/>
</dbReference>
<keyword evidence="6" id="KW-0812">Transmembrane</keyword>
<feature type="active site" description="Charge relay system" evidence="5">
    <location>
        <position position="214"/>
    </location>
</feature>
<evidence type="ECO:0000313" key="9">
    <source>
        <dbReference type="Proteomes" id="UP000216300"/>
    </source>
</evidence>
<dbReference type="EMBL" id="NMVJ01000001">
    <property type="protein sequence ID" value="OYN92832.1"/>
    <property type="molecule type" value="Genomic_DNA"/>
</dbReference>
<protein>
    <recommendedName>
        <fullName evidence="7">Peptidase S8/S53 domain-containing protein</fullName>
    </recommendedName>
</protein>
<gene>
    <name evidence="8" type="ORF">CGZ91_04560</name>
</gene>
<feature type="transmembrane region" description="Helical" evidence="6">
    <location>
        <begin position="475"/>
        <end position="494"/>
    </location>
</feature>
<dbReference type="PROSITE" id="PS51892">
    <property type="entry name" value="SUBTILASE"/>
    <property type="match status" value="1"/>
</dbReference>
<dbReference type="Pfam" id="PF00082">
    <property type="entry name" value="Peptidase_S8"/>
    <property type="match status" value="1"/>
</dbReference>
<dbReference type="InterPro" id="IPR015500">
    <property type="entry name" value="Peptidase_S8_subtilisin-rel"/>
</dbReference>
<proteinExistence type="inferred from homology"/>
<dbReference type="GO" id="GO:0006508">
    <property type="term" value="P:proteolysis"/>
    <property type="evidence" value="ECO:0007669"/>
    <property type="project" value="UniProtKB-KW"/>
</dbReference>
<keyword evidence="6" id="KW-1133">Transmembrane helix</keyword>
<name>A0A255ETR1_9ACTN</name>
<evidence type="ECO:0000256" key="3">
    <source>
        <dbReference type="ARBA" id="ARBA00022801"/>
    </source>
</evidence>
<keyword evidence="3 5" id="KW-0378">Hydrolase</keyword>
<keyword evidence="9" id="KW-1185">Reference proteome</keyword>
<reference evidence="8 9" key="1">
    <citation type="submission" date="2017-07" db="EMBL/GenBank/DDBJ databases">
        <title>Draft whole genome sequences of clinical Proprionibacteriaceae strains.</title>
        <authorList>
            <person name="Bernier A.-M."/>
            <person name="Bernard K."/>
            <person name="Domingo M.-C."/>
        </authorList>
    </citation>
    <scope>NUCLEOTIDE SEQUENCE [LARGE SCALE GENOMIC DNA]</scope>
    <source>
        <strain evidence="8 9">NML 150081</strain>
    </source>
</reference>
<evidence type="ECO:0000256" key="6">
    <source>
        <dbReference type="SAM" id="Phobius"/>
    </source>
</evidence>
<dbReference type="PANTHER" id="PTHR43806">
    <property type="entry name" value="PEPTIDASE S8"/>
    <property type="match status" value="1"/>
</dbReference>
<dbReference type="InterPro" id="IPR000209">
    <property type="entry name" value="Peptidase_S8/S53_dom"/>
</dbReference>
<keyword evidence="6" id="KW-0472">Membrane</keyword>
<dbReference type="AlphaFoldDB" id="A0A255ETR1"/>
<dbReference type="SUPFAM" id="SSF52743">
    <property type="entry name" value="Subtilisin-like"/>
    <property type="match status" value="1"/>
</dbReference>
<comment type="caution">
    <text evidence="8">The sequence shown here is derived from an EMBL/GenBank/DDBJ whole genome shotgun (WGS) entry which is preliminary data.</text>
</comment>
<accession>A0A255ETR1</accession>
<evidence type="ECO:0000256" key="1">
    <source>
        <dbReference type="ARBA" id="ARBA00011073"/>
    </source>
</evidence>
<dbReference type="Gene3D" id="3.40.50.200">
    <property type="entry name" value="Peptidase S8/S53 domain"/>
    <property type="match status" value="1"/>
</dbReference>
<dbReference type="InterPro" id="IPR050131">
    <property type="entry name" value="Peptidase_S8_subtilisin-like"/>
</dbReference>
<comment type="similarity">
    <text evidence="1 5">Belongs to the peptidase S8 family.</text>
</comment>
<dbReference type="PANTHER" id="PTHR43806:SF11">
    <property type="entry name" value="CEREVISIN-RELATED"/>
    <property type="match status" value="1"/>
</dbReference>
<dbReference type="PRINTS" id="PR00723">
    <property type="entry name" value="SUBTILISIN"/>
</dbReference>
<evidence type="ECO:0000256" key="4">
    <source>
        <dbReference type="ARBA" id="ARBA00022825"/>
    </source>
</evidence>
<dbReference type="InterPro" id="IPR036852">
    <property type="entry name" value="Peptidase_S8/S53_dom_sf"/>
</dbReference>
<evidence type="ECO:0000259" key="7">
    <source>
        <dbReference type="Pfam" id="PF00082"/>
    </source>
</evidence>
<feature type="domain" description="Peptidase S8/S53" evidence="7">
    <location>
        <begin position="166"/>
        <end position="432"/>
    </location>
</feature>
<dbReference type="OrthoDB" id="9813435at2"/>
<dbReference type="InterPro" id="IPR023828">
    <property type="entry name" value="Peptidase_S8_Ser-AS"/>
</dbReference>
<dbReference type="PROSITE" id="PS00138">
    <property type="entry name" value="SUBTILASE_SER"/>
    <property type="match status" value="1"/>
</dbReference>
<keyword evidence="2 5" id="KW-0645">Protease</keyword>
<feature type="active site" description="Charge relay system" evidence="5">
    <location>
        <position position="385"/>
    </location>
</feature>
<evidence type="ECO:0000256" key="5">
    <source>
        <dbReference type="PROSITE-ProRule" id="PRU01240"/>
    </source>
</evidence>
<dbReference type="GO" id="GO:0004252">
    <property type="term" value="F:serine-type endopeptidase activity"/>
    <property type="evidence" value="ECO:0007669"/>
    <property type="project" value="UniProtKB-UniRule"/>
</dbReference>
<evidence type="ECO:0000313" key="8">
    <source>
        <dbReference type="EMBL" id="OYN92832.1"/>
    </source>
</evidence>
<sequence length="517" mass="54738">MVWAGLIGLPSCSVMSPKVSMPKISSVLTSTQRRDASYIPDPPETSAPTLRRSRIATGVASPRTFQRADAGPAAARLCRVRRRPIGGTHPRAERTGSGRTPWLRRTLAGLLAVAFMLPIPAWAQVGGGEPYNPDICRQYEAATVDVPPAWQVDRLGLDRVHQLATGRGVTVAVIDTAARYVGSDYLTSQNIQGLNFAGWDLVEENDDGADDCQHGTIVVSLIAGHNPDDGSSDFTGVAPDVRVISMRALQSGERTQGGEPLGPSIRAVRKAIELDVDVINISQQGSNDPQYRAAIQDALDAGIVVVAAAGNREAEDSADVQAFPASYPGVIAVGMVGPGDAISPLSNSHPDMEVTIGAPGADIIALSPTGPLSKGQAFFRGSGTSFATPVVTGVVALMLEMEPDLTPAEVKERLIATADRGAAVPDPAIGWGVVNPYRALTEPVASERETPMTPREPVPPMTRYDMQPIGEFERWLAIGIGAGALLLAIGGVVLHRSFPSGHRRQWKPAKERTDSED</sequence>
<keyword evidence="4 5" id="KW-0720">Serine protease</keyword>